<evidence type="ECO:0000256" key="6">
    <source>
        <dbReference type="SAM" id="Phobius"/>
    </source>
</evidence>
<evidence type="ECO:0000259" key="7">
    <source>
        <dbReference type="Pfam" id="PF06305"/>
    </source>
</evidence>
<feature type="coiled-coil region" evidence="5">
    <location>
        <begin position="57"/>
        <end position="84"/>
    </location>
</feature>
<evidence type="ECO:0000256" key="4">
    <source>
        <dbReference type="ARBA" id="ARBA00023136"/>
    </source>
</evidence>
<gene>
    <name evidence="8" type="ORF">JY500_08150</name>
</gene>
<dbReference type="InterPro" id="IPR010445">
    <property type="entry name" value="LapA_dom"/>
</dbReference>
<dbReference type="Proteomes" id="UP000663570">
    <property type="component" value="Chromosome"/>
</dbReference>
<evidence type="ECO:0000256" key="2">
    <source>
        <dbReference type="ARBA" id="ARBA00022692"/>
    </source>
</evidence>
<keyword evidence="1" id="KW-1003">Cell membrane</keyword>
<accession>A0ABX7MBP2</accession>
<evidence type="ECO:0000256" key="5">
    <source>
        <dbReference type="SAM" id="Coils"/>
    </source>
</evidence>
<sequence>MRLLLWLLRGLVFFLLLGFALKNDGIVTLRFFFETEWRLPLIAVILLTFVVGVLLGVTAAVLTLRNQRREIRRLRENASGASASVSAISVRDTPPADYLRSL</sequence>
<proteinExistence type="predicted"/>
<keyword evidence="4 6" id="KW-0472">Membrane</keyword>
<evidence type="ECO:0000313" key="8">
    <source>
        <dbReference type="EMBL" id="QSI79164.1"/>
    </source>
</evidence>
<feature type="transmembrane region" description="Helical" evidence="6">
    <location>
        <begin position="39"/>
        <end position="64"/>
    </location>
</feature>
<evidence type="ECO:0000256" key="1">
    <source>
        <dbReference type="ARBA" id="ARBA00022475"/>
    </source>
</evidence>
<feature type="domain" description="Lipopolysaccharide assembly protein A" evidence="7">
    <location>
        <begin position="22"/>
        <end position="79"/>
    </location>
</feature>
<protein>
    <submittedName>
        <fullName evidence="8">LapA family protein</fullName>
    </submittedName>
</protein>
<keyword evidence="9" id="KW-1185">Reference proteome</keyword>
<dbReference type="EMBL" id="CP071060">
    <property type="protein sequence ID" value="QSI79164.1"/>
    <property type="molecule type" value="Genomic_DNA"/>
</dbReference>
<name>A0ABX7MBP2_9RHOO</name>
<keyword evidence="5" id="KW-0175">Coiled coil</keyword>
<evidence type="ECO:0000313" key="9">
    <source>
        <dbReference type="Proteomes" id="UP000663570"/>
    </source>
</evidence>
<keyword evidence="2 6" id="KW-0812">Transmembrane</keyword>
<reference evidence="8 9" key="1">
    <citation type="submission" date="2021-02" db="EMBL/GenBank/DDBJ databases">
        <title>Niveibacterium changnyeongensis HC41.</title>
        <authorList>
            <person name="Kang M."/>
        </authorList>
    </citation>
    <scope>NUCLEOTIDE SEQUENCE [LARGE SCALE GENOMIC DNA]</scope>
    <source>
        <strain evidence="8 9">HC41</strain>
    </source>
</reference>
<evidence type="ECO:0000256" key="3">
    <source>
        <dbReference type="ARBA" id="ARBA00022989"/>
    </source>
</evidence>
<organism evidence="8 9">
    <name type="scientific">Niveibacterium microcysteis</name>
    <dbReference type="NCBI Taxonomy" id="2811415"/>
    <lineage>
        <taxon>Bacteria</taxon>
        <taxon>Pseudomonadati</taxon>
        <taxon>Pseudomonadota</taxon>
        <taxon>Betaproteobacteria</taxon>
        <taxon>Rhodocyclales</taxon>
        <taxon>Rhodocyclaceae</taxon>
        <taxon>Niveibacterium</taxon>
    </lineage>
</organism>
<keyword evidence="3 6" id="KW-1133">Transmembrane helix</keyword>
<dbReference type="Pfam" id="PF06305">
    <property type="entry name" value="LapA_dom"/>
    <property type="match status" value="1"/>
</dbReference>